<comment type="caution">
    <text evidence="1">The sequence shown here is derived from an EMBL/GenBank/DDBJ whole genome shotgun (WGS) entry which is preliminary data.</text>
</comment>
<proteinExistence type="predicted"/>
<reference evidence="2" key="1">
    <citation type="submission" date="2015-07" db="EMBL/GenBank/DDBJ databases">
        <title>Fjat-10053 dsm26.</title>
        <authorList>
            <person name="Liu B."/>
            <person name="Wang J."/>
            <person name="Zhu Y."/>
            <person name="Liu G."/>
            <person name="Chen Q."/>
            <person name="Chen Z."/>
            <person name="Lan J."/>
            <person name="Che J."/>
            <person name="Ge C."/>
            <person name="Shi H."/>
            <person name="Pan Z."/>
            <person name="Liu X."/>
        </authorList>
    </citation>
    <scope>NUCLEOTIDE SEQUENCE [LARGE SCALE GENOMIC DNA]</scope>
    <source>
        <strain evidence="2">DSM 26</strain>
    </source>
</reference>
<protein>
    <recommendedName>
        <fullName evidence="3">Reverse transcriptase domain-containing protein</fullName>
    </recommendedName>
</protein>
<accession>A0A0L0QMB7</accession>
<evidence type="ECO:0000313" key="1">
    <source>
        <dbReference type="EMBL" id="KNE19706.1"/>
    </source>
</evidence>
<dbReference type="PATRIC" id="fig|1473.5.peg.1605"/>
<dbReference type="Proteomes" id="UP000036780">
    <property type="component" value="Unassembled WGS sequence"/>
</dbReference>
<name>A0A0L0QMB7_VIRPA</name>
<evidence type="ECO:0000313" key="2">
    <source>
        <dbReference type="Proteomes" id="UP000036780"/>
    </source>
</evidence>
<dbReference type="AlphaFoldDB" id="A0A0L0QMB7"/>
<sequence>MLSVLSYLNHFYEFHKYVEPEGIRFTCFIDDLTFSSEKFISKTFKRIVYRIIQNYRLDVNHSKTRHRTFNKEINVTGAIVKDGEKFIPNKLQKKLYFTYVELDEIELVTRKLLLMLKKVSPDVTFGLTFFRDDRTVPASRCYC</sequence>
<evidence type="ECO:0008006" key="3">
    <source>
        <dbReference type="Google" id="ProtNLM"/>
    </source>
</evidence>
<keyword evidence="2" id="KW-1185">Reference proteome</keyword>
<dbReference type="EMBL" id="LGTO01000007">
    <property type="protein sequence ID" value="KNE19706.1"/>
    <property type="molecule type" value="Genomic_DNA"/>
</dbReference>
<gene>
    <name evidence="1" type="ORF">AFK71_14790</name>
</gene>
<organism evidence="1 2">
    <name type="scientific">Virgibacillus pantothenticus</name>
    <dbReference type="NCBI Taxonomy" id="1473"/>
    <lineage>
        <taxon>Bacteria</taxon>
        <taxon>Bacillati</taxon>
        <taxon>Bacillota</taxon>
        <taxon>Bacilli</taxon>
        <taxon>Bacillales</taxon>
        <taxon>Bacillaceae</taxon>
        <taxon>Virgibacillus</taxon>
    </lineage>
</organism>